<evidence type="ECO:0000313" key="2">
    <source>
        <dbReference type="EMBL" id="JAS08152.1"/>
    </source>
</evidence>
<reference evidence="2" key="1">
    <citation type="submission" date="2015-12" db="EMBL/GenBank/DDBJ databases">
        <title>De novo transcriptome assembly of four potential Pierce s Disease insect vectors from Arizona vineyards.</title>
        <authorList>
            <person name="Tassone E.E."/>
        </authorList>
    </citation>
    <scope>NUCLEOTIDE SEQUENCE</scope>
</reference>
<accession>A0A1B6C3S1</accession>
<protein>
    <submittedName>
        <fullName evidence="2">Uncharacterized protein</fullName>
    </submittedName>
</protein>
<sequence length="184" mass="21553">MSSKKKYRIEFNEQISETINLRNEFEIVDSISQSQLELMNMCKGIKYTRQDRKLYDHIEESNHSISSIWLPHIFSTAREEIIKSGKVMLGKKNITERFKEKSRDQVRRFPEDTWDRMFNEESSDDSEDETSLDSALKPGTSIATGRETKYLRSASKSDKNTKLKTIIKPVKEIEEEDDDDDDDD</sequence>
<dbReference type="AlphaFoldDB" id="A0A1B6C3S1"/>
<feature type="region of interest" description="Disordered" evidence="1">
    <location>
        <begin position="112"/>
        <end position="163"/>
    </location>
</feature>
<feature type="compositionally biased region" description="Basic and acidic residues" evidence="1">
    <location>
        <begin position="146"/>
        <end position="161"/>
    </location>
</feature>
<feature type="non-terminal residue" evidence="2">
    <location>
        <position position="184"/>
    </location>
</feature>
<organism evidence="2">
    <name type="scientific">Clastoptera arizonana</name>
    <name type="common">Arizona spittle bug</name>
    <dbReference type="NCBI Taxonomy" id="38151"/>
    <lineage>
        <taxon>Eukaryota</taxon>
        <taxon>Metazoa</taxon>
        <taxon>Ecdysozoa</taxon>
        <taxon>Arthropoda</taxon>
        <taxon>Hexapoda</taxon>
        <taxon>Insecta</taxon>
        <taxon>Pterygota</taxon>
        <taxon>Neoptera</taxon>
        <taxon>Paraneoptera</taxon>
        <taxon>Hemiptera</taxon>
        <taxon>Auchenorrhyncha</taxon>
        <taxon>Cercopoidea</taxon>
        <taxon>Clastopteridae</taxon>
        <taxon>Clastoptera</taxon>
    </lineage>
</organism>
<dbReference type="EMBL" id="GEDC01029146">
    <property type="protein sequence ID" value="JAS08152.1"/>
    <property type="molecule type" value="Transcribed_RNA"/>
</dbReference>
<name>A0A1B6C3S1_9HEMI</name>
<proteinExistence type="predicted"/>
<evidence type="ECO:0000256" key="1">
    <source>
        <dbReference type="SAM" id="MobiDB-lite"/>
    </source>
</evidence>
<gene>
    <name evidence="2" type="ORF">g.16248</name>
</gene>
<feature type="compositionally biased region" description="Acidic residues" evidence="1">
    <location>
        <begin position="121"/>
        <end position="131"/>
    </location>
</feature>